<accession>A0A2H5BQE9</accession>
<organism evidence="1 2">
    <name type="scientific">Pseudomonas phage TC6</name>
    <dbReference type="NCBI Taxonomy" id="2060947"/>
    <lineage>
        <taxon>Viruses</taxon>
        <taxon>Duplodnaviria</taxon>
        <taxon>Heunggongvirae</taxon>
        <taxon>Uroviricota</taxon>
        <taxon>Caudoviricetes</taxon>
        <taxon>Zobellviridae</taxon>
        <taxon>Paundecimvirus</taxon>
        <taxon>Paundecimvirus PA11</taxon>
    </lineage>
</organism>
<keyword evidence="1" id="KW-0436">Ligase</keyword>
<dbReference type="InterPro" id="IPR022025">
    <property type="entry name" value="Amidoligase_2"/>
</dbReference>
<name>A0A2H5BQE9_9CAUD</name>
<sequence>MKTVMQWFGIQLPTKGDVGVEIEVEGKNLPKAFDRYWRVEADGSLRGEDNAEYVLEKPMTLRQVKLALSHLNMQYKKNNSVVDDTVRAGVHVHINVQQLNIVELYNFMTLYLTLEELLVKFCGPYREGNLFCLRACDAEWLLFRLSEAARTRQFRRILTDDNLRYGSMNVKALGTYGSLEFRAMRGTRDLNLIHKWANILVDLREAAKKFTDPKDIINSYSEGDYVAFLNKCLGEHVELFKDYDNVPKMLNDGMRRAQDIAFCCDWQQFFQEEIVPPVPAPRKEVLNYDFDPVAFFAEVPKEIFPPIWVEEGVPF</sequence>
<proteinExistence type="predicted"/>
<dbReference type="GO" id="GO:0016874">
    <property type="term" value="F:ligase activity"/>
    <property type="evidence" value="ECO:0007669"/>
    <property type="project" value="UniProtKB-KW"/>
</dbReference>
<dbReference type="Proteomes" id="UP000241282">
    <property type="component" value="Segment"/>
</dbReference>
<gene>
    <name evidence="1" type="primary">TC6_049</name>
</gene>
<protein>
    <submittedName>
        <fullName evidence="1">Putative amidoligase</fullName>
    </submittedName>
</protein>
<dbReference type="Pfam" id="PF12224">
    <property type="entry name" value="Amidoligase_2"/>
    <property type="match status" value="1"/>
</dbReference>
<evidence type="ECO:0000313" key="2">
    <source>
        <dbReference type="Proteomes" id="UP000241282"/>
    </source>
</evidence>
<evidence type="ECO:0000313" key="1">
    <source>
        <dbReference type="EMBL" id="AUG88560.1"/>
    </source>
</evidence>
<dbReference type="EMBL" id="MG676466">
    <property type="protein sequence ID" value="AUG88560.1"/>
    <property type="molecule type" value="Genomic_DNA"/>
</dbReference>
<reference evidence="1 2" key="1">
    <citation type="submission" date="2017-12" db="EMBL/GenBank/DDBJ databases">
        <title>Genomic identification of Pseudomonas aeruginosa phage TC6.</title>
        <authorList>
            <person name="Lu S."/>
            <person name="Tang C."/>
            <person name="Deng C."/>
            <person name="Zhang Y."/>
            <person name="Xiao C."/>
        </authorList>
    </citation>
    <scope>NUCLEOTIDE SEQUENCE [LARGE SCALE GENOMIC DNA]</scope>
</reference>